<evidence type="ECO:0000256" key="1">
    <source>
        <dbReference type="ARBA" id="ARBA00022679"/>
    </source>
</evidence>
<reference evidence="4" key="1">
    <citation type="submission" date="2019-03" db="EMBL/GenBank/DDBJ databases">
        <authorList>
            <person name="Hao L."/>
        </authorList>
    </citation>
    <scope>NUCLEOTIDE SEQUENCE</scope>
</reference>
<dbReference type="PROSITE" id="PS51186">
    <property type="entry name" value="GNAT"/>
    <property type="match status" value="1"/>
</dbReference>
<proteinExistence type="predicted"/>
<dbReference type="EC" id="2.3.1.1" evidence="4"/>
<sequence>MIRKLLVNEVSDIKNLIDPYVKQGLMLPKSLHSLYTGVRDFWVTIDGDSGHKSIIGCCALQVSWMDLAEIRTLAVKQEYQGKGIGREMVKACIREAAELNLKTLFTLTYVPDFFKKMGFHEIDKSTLPNKIWADCIHCQYFPDCRETALIYRIEG</sequence>
<dbReference type="GO" id="GO:0008080">
    <property type="term" value="F:N-acetyltransferase activity"/>
    <property type="evidence" value="ECO:0007669"/>
    <property type="project" value="InterPro"/>
</dbReference>
<dbReference type="InterPro" id="IPR000182">
    <property type="entry name" value="GNAT_dom"/>
</dbReference>
<dbReference type="GO" id="GO:0005737">
    <property type="term" value="C:cytoplasm"/>
    <property type="evidence" value="ECO:0007669"/>
    <property type="project" value="TreeGrafter"/>
</dbReference>
<dbReference type="Pfam" id="PF13508">
    <property type="entry name" value="Acetyltransf_7"/>
    <property type="match status" value="1"/>
</dbReference>
<dbReference type="SUPFAM" id="SSF55729">
    <property type="entry name" value="Acyl-CoA N-acyltransferases (Nat)"/>
    <property type="match status" value="1"/>
</dbReference>
<dbReference type="InterPro" id="IPR045039">
    <property type="entry name" value="NSI-like"/>
</dbReference>
<dbReference type="PANTHER" id="PTHR43626:SF4">
    <property type="entry name" value="GCN5-RELATED N-ACETYLTRANSFERASE 2, CHLOROPLASTIC"/>
    <property type="match status" value="1"/>
</dbReference>
<dbReference type="Gene3D" id="3.40.630.30">
    <property type="match status" value="1"/>
</dbReference>
<evidence type="ECO:0000259" key="3">
    <source>
        <dbReference type="PROSITE" id="PS51186"/>
    </source>
</evidence>
<dbReference type="AlphaFoldDB" id="A0A485M1A0"/>
<dbReference type="CDD" id="cd04301">
    <property type="entry name" value="NAT_SF"/>
    <property type="match status" value="1"/>
</dbReference>
<accession>A0A485M1A0</accession>
<protein>
    <submittedName>
        <fullName evidence="4">Amino-acid acetyltransferase</fullName>
        <ecNumber evidence="4">2.3.1.1</ecNumber>
    </submittedName>
</protein>
<name>A0A485M1A0_9ZZZZ</name>
<organism evidence="4">
    <name type="scientific">anaerobic digester metagenome</name>
    <dbReference type="NCBI Taxonomy" id="1263854"/>
    <lineage>
        <taxon>unclassified sequences</taxon>
        <taxon>metagenomes</taxon>
        <taxon>ecological metagenomes</taxon>
    </lineage>
</organism>
<gene>
    <name evidence="4" type="primary">argA</name>
    <name evidence="4" type="ORF">SCFA_320014</name>
</gene>
<keyword evidence="2 4" id="KW-0012">Acyltransferase</keyword>
<dbReference type="NCBIfam" id="NF005840">
    <property type="entry name" value="PRK07757.1"/>
    <property type="match status" value="1"/>
</dbReference>
<dbReference type="PANTHER" id="PTHR43626">
    <property type="entry name" value="ACYL-COA N-ACYLTRANSFERASE"/>
    <property type="match status" value="1"/>
</dbReference>
<dbReference type="InterPro" id="IPR016181">
    <property type="entry name" value="Acyl_CoA_acyltransferase"/>
</dbReference>
<evidence type="ECO:0000256" key="2">
    <source>
        <dbReference type="ARBA" id="ARBA00023315"/>
    </source>
</evidence>
<evidence type="ECO:0000313" key="4">
    <source>
        <dbReference type="EMBL" id="VFU14824.1"/>
    </source>
</evidence>
<dbReference type="EMBL" id="CAADRM010000095">
    <property type="protein sequence ID" value="VFU14824.1"/>
    <property type="molecule type" value="Genomic_DNA"/>
</dbReference>
<keyword evidence="1 4" id="KW-0808">Transferase</keyword>
<feature type="domain" description="N-acetyltransferase" evidence="3">
    <location>
        <begin position="1"/>
        <end position="155"/>
    </location>
</feature>